<evidence type="ECO:0000256" key="5">
    <source>
        <dbReference type="ARBA" id="ARBA00022692"/>
    </source>
</evidence>
<organism evidence="11">
    <name type="scientific">hydrothermal vent metagenome</name>
    <dbReference type="NCBI Taxonomy" id="652676"/>
    <lineage>
        <taxon>unclassified sequences</taxon>
        <taxon>metagenomes</taxon>
        <taxon>ecological metagenomes</taxon>
    </lineage>
</organism>
<dbReference type="EMBL" id="UOFS01000013">
    <property type="protein sequence ID" value="VAW93117.1"/>
    <property type="molecule type" value="Genomic_DNA"/>
</dbReference>
<evidence type="ECO:0000256" key="8">
    <source>
        <dbReference type="ARBA" id="ARBA00023224"/>
    </source>
</evidence>
<dbReference type="PROSITE" id="PS50111">
    <property type="entry name" value="CHEMOTAXIS_TRANSDUC_2"/>
    <property type="match status" value="1"/>
</dbReference>
<evidence type="ECO:0000256" key="6">
    <source>
        <dbReference type="ARBA" id="ARBA00022989"/>
    </source>
</evidence>
<evidence type="ECO:0000256" key="7">
    <source>
        <dbReference type="ARBA" id="ARBA00023136"/>
    </source>
</evidence>
<evidence type="ECO:0000259" key="10">
    <source>
        <dbReference type="PROSITE" id="PS50111"/>
    </source>
</evidence>
<dbReference type="SUPFAM" id="SSF58104">
    <property type="entry name" value="Methyl-accepting chemotaxis protein (MCP) signaling domain"/>
    <property type="match status" value="1"/>
</dbReference>
<dbReference type="GO" id="GO:0006935">
    <property type="term" value="P:chemotaxis"/>
    <property type="evidence" value="ECO:0007669"/>
    <property type="project" value="UniProtKB-KW"/>
</dbReference>
<dbReference type="GO" id="GO:0005886">
    <property type="term" value="C:plasma membrane"/>
    <property type="evidence" value="ECO:0007669"/>
    <property type="project" value="UniProtKB-SubCell"/>
</dbReference>
<keyword evidence="4" id="KW-0145">Chemotaxis</keyword>
<keyword evidence="2" id="KW-1003">Cell membrane</keyword>
<name>A0A3B1A0J3_9ZZZZ</name>
<evidence type="ECO:0000256" key="2">
    <source>
        <dbReference type="ARBA" id="ARBA00022475"/>
    </source>
</evidence>
<feature type="domain" description="Methyl-accepting transducer" evidence="10">
    <location>
        <begin position="152"/>
        <end position="252"/>
    </location>
</feature>
<evidence type="ECO:0000256" key="9">
    <source>
        <dbReference type="SAM" id="Phobius"/>
    </source>
</evidence>
<keyword evidence="5 9" id="KW-0812">Transmembrane</keyword>
<gene>
    <name evidence="11" type="ORF">MNBD_GAMMA22-649</name>
</gene>
<comment type="subcellular location">
    <subcellularLocation>
        <location evidence="1">Cell membrane</location>
        <topology evidence="1">Multi-pass membrane protein</topology>
    </subcellularLocation>
</comment>
<keyword evidence="3" id="KW-0488">Methylation</keyword>
<evidence type="ECO:0000256" key="4">
    <source>
        <dbReference type="ARBA" id="ARBA00022500"/>
    </source>
</evidence>
<evidence type="ECO:0000256" key="1">
    <source>
        <dbReference type="ARBA" id="ARBA00004651"/>
    </source>
</evidence>
<feature type="transmembrane region" description="Helical" evidence="9">
    <location>
        <begin position="12"/>
        <end position="37"/>
    </location>
</feature>
<evidence type="ECO:0000256" key="3">
    <source>
        <dbReference type="ARBA" id="ARBA00022481"/>
    </source>
</evidence>
<dbReference type="PANTHER" id="PTHR32089:SF39">
    <property type="entry name" value="METHYL-ACCEPTING CHEMOTAXIS PROTEIN HLYB"/>
    <property type="match status" value="1"/>
</dbReference>
<dbReference type="InterPro" id="IPR004089">
    <property type="entry name" value="MCPsignal_dom"/>
</dbReference>
<keyword evidence="6 9" id="KW-1133">Transmembrane helix</keyword>
<reference evidence="11" key="1">
    <citation type="submission" date="2018-06" db="EMBL/GenBank/DDBJ databases">
        <authorList>
            <person name="Zhirakovskaya E."/>
        </authorList>
    </citation>
    <scope>NUCLEOTIDE SEQUENCE</scope>
</reference>
<dbReference type="SMART" id="SM00283">
    <property type="entry name" value="MA"/>
    <property type="match status" value="1"/>
</dbReference>
<proteinExistence type="predicted"/>
<dbReference type="AlphaFoldDB" id="A0A3B1A0J3"/>
<keyword evidence="8" id="KW-0807">Transducer</keyword>
<dbReference type="Pfam" id="PF00015">
    <property type="entry name" value="MCPsignal"/>
    <property type="match status" value="1"/>
</dbReference>
<sequence length="402" mass="44581">MHALSFKPYKIPILSSFGCIGILFVTQSIVIIAILFVTQSLIWTYVVNTVVKKNKNLDTCTESESKNHVSEVISDIGSVMDEEIFIIKNELTQVKNIIVDAIGDLQNSFSSLNEHSRSQESLVMSLIENLASQNDDGDVDDETSSLSFAQFASETKVVMSYFVDQIIGVSRESMMMVHVIDDIAEQMVLVVDLLSDVKTISEQTNLLALNAAIEAARAGDAGRGFAVVADEVRKLSKNSNRFSDQIKEVVNNAHVNIDKAQKSISTMASKDMSIAIQSKQRVEEMFVQIGDINIFIENKLGNIREISDEINSSVGVAVRSLQFEDIVRQLVDHVNKRVAAVEESYQMVNHSFTNGYRVNSVEHLLELQDIHEKIKSSILKGVANNGNPVSQKSMDEGDIELF</sequence>
<accession>A0A3B1A0J3</accession>
<keyword evidence="7 9" id="KW-0472">Membrane</keyword>
<dbReference type="GO" id="GO:0007165">
    <property type="term" value="P:signal transduction"/>
    <property type="evidence" value="ECO:0007669"/>
    <property type="project" value="UniProtKB-KW"/>
</dbReference>
<dbReference type="Gene3D" id="1.10.287.950">
    <property type="entry name" value="Methyl-accepting chemotaxis protein"/>
    <property type="match status" value="1"/>
</dbReference>
<protein>
    <submittedName>
        <fullName evidence="11">Methyl-accepting chemotaxis transducer domain protein</fullName>
    </submittedName>
</protein>
<dbReference type="PANTHER" id="PTHR32089">
    <property type="entry name" value="METHYL-ACCEPTING CHEMOTAXIS PROTEIN MCPB"/>
    <property type="match status" value="1"/>
</dbReference>
<evidence type="ECO:0000313" key="11">
    <source>
        <dbReference type="EMBL" id="VAW93117.1"/>
    </source>
</evidence>